<keyword evidence="2" id="KW-1185">Reference proteome</keyword>
<organism evidence="1 2">
    <name type="scientific">Aspergillus sclerotiicarbonarius (strain CBS 121057 / IBT 28362)</name>
    <dbReference type="NCBI Taxonomy" id="1448318"/>
    <lineage>
        <taxon>Eukaryota</taxon>
        <taxon>Fungi</taxon>
        <taxon>Dikarya</taxon>
        <taxon>Ascomycota</taxon>
        <taxon>Pezizomycotina</taxon>
        <taxon>Eurotiomycetes</taxon>
        <taxon>Eurotiomycetidae</taxon>
        <taxon>Eurotiales</taxon>
        <taxon>Aspergillaceae</taxon>
        <taxon>Aspergillus</taxon>
        <taxon>Aspergillus subgen. Circumdati</taxon>
    </lineage>
</organism>
<protein>
    <submittedName>
        <fullName evidence="1">Uncharacterized protein</fullName>
    </submittedName>
</protein>
<accession>A0A319DV21</accession>
<dbReference type="OrthoDB" id="4524525at2759"/>
<dbReference type="STRING" id="1448318.A0A319DV21"/>
<evidence type="ECO:0000313" key="1">
    <source>
        <dbReference type="EMBL" id="PYI01230.1"/>
    </source>
</evidence>
<proteinExistence type="predicted"/>
<evidence type="ECO:0000313" key="2">
    <source>
        <dbReference type="Proteomes" id="UP000248423"/>
    </source>
</evidence>
<gene>
    <name evidence="1" type="ORF">BO78DRAFT_20554</name>
</gene>
<dbReference type="AlphaFoldDB" id="A0A319DV21"/>
<dbReference type="EMBL" id="KZ826421">
    <property type="protein sequence ID" value="PYI01230.1"/>
    <property type="molecule type" value="Genomic_DNA"/>
</dbReference>
<reference evidence="1 2" key="1">
    <citation type="submission" date="2018-02" db="EMBL/GenBank/DDBJ databases">
        <title>The genomes of Aspergillus section Nigri reveals drivers in fungal speciation.</title>
        <authorList>
            <consortium name="DOE Joint Genome Institute"/>
            <person name="Vesth T.C."/>
            <person name="Nybo J."/>
            <person name="Theobald S."/>
            <person name="Brandl J."/>
            <person name="Frisvad J.C."/>
            <person name="Nielsen K.F."/>
            <person name="Lyhne E.K."/>
            <person name="Kogle M.E."/>
            <person name="Kuo A."/>
            <person name="Riley R."/>
            <person name="Clum A."/>
            <person name="Nolan M."/>
            <person name="Lipzen A."/>
            <person name="Salamov A."/>
            <person name="Henrissat B."/>
            <person name="Wiebenga A."/>
            <person name="De vries R.P."/>
            <person name="Grigoriev I.V."/>
            <person name="Mortensen U.H."/>
            <person name="Andersen M.R."/>
            <person name="Baker S.E."/>
        </authorList>
    </citation>
    <scope>NUCLEOTIDE SEQUENCE [LARGE SCALE GENOMIC DNA]</scope>
    <source>
        <strain evidence="1 2">CBS 121057</strain>
    </source>
</reference>
<name>A0A319DV21_ASPSB</name>
<dbReference type="VEuPathDB" id="FungiDB:BO78DRAFT_20554"/>
<dbReference type="Proteomes" id="UP000248423">
    <property type="component" value="Unassembled WGS sequence"/>
</dbReference>
<sequence>MSRPRATYDNHFNPPDETSMDAGRVAKWALWHSQSDDPEMCCVVCGSLIPIPLGPEPLWPERRRWGRRLEPATGPCAELESMEYQVYPSVAVSLYRAILDQPSEGPPQVLGIALCQIGIPGEPRSVHRDSQTATTWTGPETVEDLCVPFHVADILGPDINREQGRLVGYTIHMPCWVLLNRVIGKGLLEANLSVLLRTVESHWRANRSHWLTLGIIYGYEEHASGVLPWVKRPPMTPFGGGGGGVDHDWRCLETVTNSAVVPEIRAVIEKAERNQAGNRSRRRGQHVSARVPIEVVMMIVEAIYKDPGYGSGGITDTQHLLAAFAWHLPDWYWQARCHPWLIFEVRDLMRANRVVDWEDLCLGVEGLLCNHHWYYHSGLRNRARIVRWIERIRDGFMSRLDRNGGGEG</sequence>